<dbReference type="PROSITE" id="PS51186">
    <property type="entry name" value="GNAT"/>
    <property type="match status" value="1"/>
</dbReference>
<gene>
    <name evidence="2" type="ORF">VOLCADRAFT_90366</name>
</gene>
<dbReference type="GO" id="GO:0016747">
    <property type="term" value="F:acyltransferase activity, transferring groups other than amino-acyl groups"/>
    <property type="evidence" value="ECO:0007669"/>
    <property type="project" value="InterPro"/>
</dbReference>
<evidence type="ECO:0000313" key="2">
    <source>
        <dbReference type="EMBL" id="EFJ49091.1"/>
    </source>
</evidence>
<dbReference type="OrthoDB" id="2017234at2759"/>
<dbReference type="AlphaFoldDB" id="D8TU66"/>
<dbReference type="Proteomes" id="UP000001058">
    <property type="component" value="Unassembled WGS sequence"/>
</dbReference>
<organism evidence="3">
    <name type="scientific">Volvox carteri f. nagariensis</name>
    <dbReference type="NCBI Taxonomy" id="3068"/>
    <lineage>
        <taxon>Eukaryota</taxon>
        <taxon>Viridiplantae</taxon>
        <taxon>Chlorophyta</taxon>
        <taxon>core chlorophytes</taxon>
        <taxon>Chlorophyceae</taxon>
        <taxon>CS clade</taxon>
        <taxon>Chlamydomonadales</taxon>
        <taxon>Volvocaceae</taxon>
        <taxon>Volvox</taxon>
    </lineage>
</organism>
<reference evidence="2 3" key="1">
    <citation type="journal article" date="2010" name="Science">
        <title>Genomic analysis of organismal complexity in the multicellular green alga Volvox carteri.</title>
        <authorList>
            <person name="Prochnik S.E."/>
            <person name="Umen J."/>
            <person name="Nedelcu A.M."/>
            <person name="Hallmann A."/>
            <person name="Miller S.M."/>
            <person name="Nishii I."/>
            <person name="Ferris P."/>
            <person name="Kuo A."/>
            <person name="Mitros T."/>
            <person name="Fritz-Laylin L.K."/>
            <person name="Hellsten U."/>
            <person name="Chapman J."/>
            <person name="Simakov O."/>
            <person name="Rensing S.A."/>
            <person name="Terry A."/>
            <person name="Pangilinan J."/>
            <person name="Kapitonov V."/>
            <person name="Jurka J."/>
            <person name="Salamov A."/>
            <person name="Shapiro H."/>
            <person name="Schmutz J."/>
            <person name="Grimwood J."/>
            <person name="Lindquist E."/>
            <person name="Lucas S."/>
            <person name="Grigoriev I.V."/>
            <person name="Schmitt R."/>
            <person name="Kirk D."/>
            <person name="Rokhsar D.S."/>
        </authorList>
    </citation>
    <scope>NUCLEOTIDE SEQUENCE [LARGE SCALE GENOMIC DNA]</scope>
    <source>
        <strain evidence="3">f. Nagariensis / Eve</strain>
    </source>
</reference>
<dbReference type="PANTHER" id="PTHR47489:SF2">
    <property type="entry name" value="GCN5-RELATED N-ACETYLTRANSFERASE 5, CHLOROPLASTIC"/>
    <property type="match status" value="1"/>
</dbReference>
<dbReference type="Gene3D" id="3.40.630.30">
    <property type="match status" value="1"/>
</dbReference>
<dbReference type="InterPro" id="IPR000182">
    <property type="entry name" value="GNAT_dom"/>
</dbReference>
<dbReference type="STRING" id="3068.D8TU66"/>
<sequence>MKGLRSTDRAVHAQDAKAARMLNFRKEFQLAEGLVIIQALPIPLIDQTTELLASSFVASITHLAPYASYVRRNIARYLREHQAMAPDALILVAVLQPCVTEPAVAGEAAVAEAPDAAAVQANSTDVVSAGDASGMHHQSSTSASTLSGTRLRVIGSAEVSFKSSTRSSQPFLDAPEVGTHALLALSRHLLQLRATSTLISIHAIQIQLRLLHNVHMCCYMCNMAVSTVFRRRGVATRLLAAAEELAADVMKESEMYLHLRFVDKEAAALYERAGYRAQAQHWPIAPIFGIQRMKLMRKDLRR</sequence>
<dbReference type="EMBL" id="GL378337">
    <property type="protein sequence ID" value="EFJ49091.1"/>
    <property type="molecule type" value="Genomic_DNA"/>
</dbReference>
<dbReference type="KEGG" id="vcn:VOLCADRAFT_90366"/>
<proteinExistence type="predicted"/>
<feature type="domain" description="N-acetyltransferase" evidence="1">
    <location>
        <begin position="206"/>
        <end position="301"/>
    </location>
</feature>
<evidence type="ECO:0000259" key="1">
    <source>
        <dbReference type="PROSITE" id="PS51186"/>
    </source>
</evidence>
<dbReference type="SUPFAM" id="SSF55729">
    <property type="entry name" value="Acyl-CoA N-acyltransferases (Nat)"/>
    <property type="match status" value="1"/>
</dbReference>
<evidence type="ECO:0000313" key="3">
    <source>
        <dbReference type="Proteomes" id="UP000001058"/>
    </source>
</evidence>
<name>D8TU66_VOLCA</name>
<accession>D8TU66</accession>
<dbReference type="Pfam" id="PF13508">
    <property type="entry name" value="Acetyltransf_7"/>
    <property type="match status" value="1"/>
</dbReference>
<dbReference type="InParanoid" id="D8TU66"/>
<dbReference type="RefSeq" id="XP_002949988.1">
    <property type="nucleotide sequence ID" value="XM_002949942.1"/>
</dbReference>
<dbReference type="InterPro" id="IPR016181">
    <property type="entry name" value="Acyl_CoA_acyltransferase"/>
</dbReference>
<protein>
    <recommendedName>
        <fullName evidence="1">N-acetyltransferase domain-containing protein</fullName>
    </recommendedName>
</protein>
<keyword evidence="3" id="KW-1185">Reference proteome</keyword>
<dbReference type="PANTHER" id="PTHR47489">
    <property type="entry name" value="ACYL-COA N-ACYLTRANSFERASES (NAT) SUPERFAMILY PROTEIN"/>
    <property type="match status" value="1"/>
</dbReference>
<dbReference type="GeneID" id="9619233"/>